<dbReference type="InterPro" id="IPR018490">
    <property type="entry name" value="cNMP-bd_dom_sf"/>
</dbReference>
<dbReference type="CDD" id="cd00038">
    <property type="entry name" value="CAP_ED"/>
    <property type="match status" value="1"/>
</dbReference>
<evidence type="ECO:0000313" key="5">
    <source>
        <dbReference type="Proteomes" id="UP000186817"/>
    </source>
</evidence>
<feature type="compositionally biased region" description="Polar residues" evidence="1">
    <location>
        <begin position="476"/>
        <end position="487"/>
    </location>
</feature>
<dbReference type="InterPro" id="IPR000595">
    <property type="entry name" value="cNMP-bd_dom"/>
</dbReference>
<organism evidence="4 5">
    <name type="scientific">Symbiodinium microadriaticum</name>
    <name type="common">Dinoflagellate</name>
    <name type="synonym">Zooxanthella microadriatica</name>
    <dbReference type="NCBI Taxonomy" id="2951"/>
    <lineage>
        <taxon>Eukaryota</taxon>
        <taxon>Sar</taxon>
        <taxon>Alveolata</taxon>
        <taxon>Dinophyceae</taxon>
        <taxon>Suessiales</taxon>
        <taxon>Symbiodiniaceae</taxon>
        <taxon>Symbiodinium</taxon>
    </lineage>
</organism>
<dbReference type="InterPro" id="IPR000719">
    <property type="entry name" value="Prot_kinase_dom"/>
</dbReference>
<dbReference type="Gene3D" id="2.60.120.10">
    <property type="entry name" value="Jelly Rolls"/>
    <property type="match status" value="1"/>
</dbReference>
<evidence type="ECO:0000259" key="3">
    <source>
        <dbReference type="PROSITE" id="PS50042"/>
    </source>
</evidence>
<feature type="domain" description="Cyclic nucleotide-binding" evidence="3">
    <location>
        <begin position="1215"/>
        <end position="1317"/>
    </location>
</feature>
<feature type="compositionally biased region" description="Low complexity" evidence="1">
    <location>
        <begin position="415"/>
        <end position="433"/>
    </location>
</feature>
<feature type="region of interest" description="Disordered" evidence="1">
    <location>
        <begin position="415"/>
        <end position="558"/>
    </location>
</feature>
<dbReference type="InterPro" id="IPR011009">
    <property type="entry name" value="Kinase-like_dom_sf"/>
</dbReference>
<feature type="compositionally biased region" description="Basic and acidic residues" evidence="1">
    <location>
        <begin position="515"/>
        <end position="532"/>
    </location>
</feature>
<name>A0A1Q9C5Z0_SYMMI</name>
<dbReference type="Proteomes" id="UP000186817">
    <property type="component" value="Unassembled WGS sequence"/>
</dbReference>
<evidence type="ECO:0000313" key="4">
    <source>
        <dbReference type="EMBL" id="OLP78349.1"/>
    </source>
</evidence>
<feature type="domain" description="Protein kinase" evidence="2">
    <location>
        <begin position="969"/>
        <end position="1279"/>
    </location>
</feature>
<dbReference type="OrthoDB" id="432143at2759"/>
<protein>
    <submittedName>
        <fullName evidence="4">Uncharacterized protein</fullName>
    </submittedName>
</protein>
<gene>
    <name evidence="4" type="ORF">AK812_SmicGene41492</name>
</gene>
<evidence type="ECO:0000256" key="1">
    <source>
        <dbReference type="SAM" id="MobiDB-lite"/>
    </source>
</evidence>
<dbReference type="PROSITE" id="PS50011">
    <property type="entry name" value="PROTEIN_KINASE_DOM"/>
    <property type="match status" value="1"/>
</dbReference>
<evidence type="ECO:0000259" key="2">
    <source>
        <dbReference type="PROSITE" id="PS50011"/>
    </source>
</evidence>
<dbReference type="EMBL" id="LSRX01001624">
    <property type="protein sequence ID" value="OLP78349.1"/>
    <property type="molecule type" value="Genomic_DNA"/>
</dbReference>
<feature type="region of interest" description="Disordered" evidence="1">
    <location>
        <begin position="655"/>
        <end position="683"/>
    </location>
</feature>
<dbReference type="GO" id="GO:0004672">
    <property type="term" value="F:protein kinase activity"/>
    <property type="evidence" value="ECO:0007669"/>
    <property type="project" value="InterPro"/>
</dbReference>
<comment type="caution">
    <text evidence="4">The sequence shown here is derived from an EMBL/GenBank/DDBJ whole genome shotgun (WGS) entry which is preliminary data.</text>
</comment>
<feature type="compositionally biased region" description="Polar residues" evidence="1">
    <location>
        <begin position="666"/>
        <end position="683"/>
    </location>
</feature>
<dbReference type="SUPFAM" id="SSF51206">
    <property type="entry name" value="cAMP-binding domain-like"/>
    <property type="match status" value="1"/>
</dbReference>
<dbReference type="SMART" id="SM00220">
    <property type="entry name" value="S_TKc"/>
    <property type="match status" value="1"/>
</dbReference>
<dbReference type="GO" id="GO:0005524">
    <property type="term" value="F:ATP binding"/>
    <property type="evidence" value="ECO:0007669"/>
    <property type="project" value="InterPro"/>
</dbReference>
<dbReference type="PROSITE" id="PS50042">
    <property type="entry name" value="CNMP_BINDING_3"/>
    <property type="match status" value="1"/>
</dbReference>
<dbReference type="SMART" id="SM00100">
    <property type="entry name" value="cNMP"/>
    <property type="match status" value="1"/>
</dbReference>
<proteinExistence type="predicted"/>
<sequence>MKFAHAPDIRDMDIPEEHVVGTTCPANGSNGLSSLLDPTLSKGCSLRTKYPEARRSSSCKKRGHTILQPICIFGIVSFSCGHKAEDSGFGATLEVVRWSSAQTGQWRSGATVLSSLADLRLVSYKDPEGAAALMEALTDRYLLYTKSVPDDCYPVTLTPGDGVDPAALPVFQASLHGRLPNRRCDTNDLLLVAKLLQRRLPDLLQREAYQNGRAAFNNSIQGISFLAPIAKLDEDPATWEVCILAVAASAASLYDTSIQNVSNETHAGFVRAEQKADKHQSTWWSEHGSLKAMVSSVVSMIREIRPATCEGLPKGIAEVLHETNGVRGRIDDLPVDRAMKGLSDIIHIVQESKESLDQIWLWMSDLSREILEVSSLVQETESKVLDRTLICGPPKPNGERVKVGKDQVRPAQFQAVQSAPQAATAATPQEQKQVQFASAQPREARSPAVPAVVQGTQPEQVRVKQAQPERQEHQQPHVQSTASQGQKHASGDDVPQQRPRQKRAKTAAKASALKAADEGSKREAPEAPDKTARPAKILAAKTMPRPSDAKQGTDNEDSAEAMAAGYAALAAAYFAAQEEEEAEARKRMSCKHGSIDTAVVSDIPTTFLRHTATTSTASIEDLGYSIRESAQLPTIPESSTFASHDHFRFSASFTDSSGNRKRSSCTDDSVSTGLGSTGHTTEGTRSCIRTRSLESWVISMHLWGSLAIADRVISGGRTLTEASTVATSTYASSILTAGAAAPSQAPVTANAQDSNDLASWTVAWGLSKYQARLINNYDDVDQICSEHPTISLHQNSLQTFFVDNQIDNKEDQQVFETAILQRGDLASREEVSVTGAAHENMIYALGGETVVLEPSSHVDIVSRSMRSKIAIRRKDSAHMIVLRRGSSLTLQPVQARTETYSHLEVQIADVSATWEAGSSWEILAGPLFWRLPRNIEDVEFQVFSVLQSEGRVSFKVVRKEGRDWRGHPLARMRVIRAGFLGTKFLHKGTMYMGKIVSAKAAVEICQAHQRISGAFGPPETIVRFEGSLKTDTGAHLVLFEDFGESLSRMLGKNSDFLDANDVDQCAQDLLAAVSALHAQGLHHLALSPESVWLRRDGMGRMRLKLADLGVCERPSNPWPKGRSRQLSWRTYMAPVFWQTLAPEELQESRSTAEALVARTLGKRTKPKASKIADSQVLGPLKALDILPSLRKDGQTGARQGVAREQLMTLLGEFPIFAELEISDLRQLAREFQGPFFVPPGSSLFDVGEIGDFLYFVLAGEIVSRRGKKELRRYRRGGFIGETALLGPAPTRRIFSASAARGGAGCGVLRMHHTFFRKDLKTGGPLNSIVGPTRWRYLEKPEESVEPADADVFAAGLLWCQMASSRVLSMYRLKRARTVEALLDAVAAREIGSFYFLLQEWRNVALIQLIVRRAPAYEALVCLEEREKIASESRSEDQPEPQNMFGFVGKTFSDFQQSARSVFELTQDSMAASGAVQMSNRARATVLDQWEKLTNVATERAGQVAGELFGELYGNLFAKDLLWMFRNPTRTQRFPVLLVRDAEDGNLLARWRIGASMVFESELCARTLPRVLPSVRPALSAGFQIGSAVGRNRAINFKRLWIDAFCGSFLKQLIAMGRLRMKRVLSVRVRWDRLGSVLKESVVKGQTARNLVLTRFGRLPTKYDQNDPKVLQLLPSKWVPDIGLPLASGIGRGFMTRWWQGFRSGLRRKYVRPRFETWDLEDVPQVILDFARQQGAEQAALVASSVGDTMARDLGYWSGTFTGILSGLAMCVLGQSKSLGDDSDLVVADGYLESDRELIALEQYMRDSGKREKMT</sequence>
<dbReference type="Pfam" id="PF00027">
    <property type="entry name" value="cNMP_binding"/>
    <property type="match status" value="1"/>
</dbReference>
<keyword evidence="5" id="KW-1185">Reference proteome</keyword>
<dbReference type="Gene3D" id="1.10.510.10">
    <property type="entry name" value="Transferase(Phosphotransferase) domain 1"/>
    <property type="match status" value="1"/>
</dbReference>
<reference evidence="4 5" key="1">
    <citation type="submission" date="2016-02" db="EMBL/GenBank/DDBJ databases">
        <title>Genome analysis of coral dinoflagellate symbionts highlights evolutionary adaptations to a symbiotic lifestyle.</title>
        <authorList>
            <person name="Aranda M."/>
            <person name="Li Y."/>
            <person name="Liew Y.J."/>
            <person name="Baumgarten S."/>
            <person name="Simakov O."/>
            <person name="Wilson M."/>
            <person name="Piel J."/>
            <person name="Ashoor H."/>
            <person name="Bougouffa S."/>
            <person name="Bajic V.B."/>
            <person name="Ryu T."/>
            <person name="Ravasi T."/>
            <person name="Bayer T."/>
            <person name="Micklem G."/>
            <person name="Kim H."/>
            <person name="Bhak J."/>
            <person name="Lajeunesse T.C."/>
            <person name="Voolstra C.R."/>
        </authorList>
    </citation>
    <scope>NUCLEOTIDE SEQUENCE [LARGE SCALE GENOMIC DNA]</scope>
    <source>
        <strain evidence="4 5">CCMP2467</strain>
    </source>
</reference>
<dbReference type="SUPFAM" id="SSF56112">
    <property type="entry name" value="Protein kinase-like (PK-like)"/>
    <property type="match status" value="1"/>
</dbReference>
<dbReference type="InterPro" id="IPR014710">
    <property type="entry name" value="RmlC-like_jellyroll"/>
</dbReference>
<accession>A0A1Q9C5Z0</accession>